<accession>A0A9W7FRU0</accession>
<evidence type="ECO:0000256" key="1">
    <source>
        <dbReference type="ARBA" id="ARBA00010080"/>
    </source>
</evidence>
<gene>
    <name evidence="3" type="ORF">TrLO_g9643</name>
</gene>
<dbReference type="Proteomes" id="UP001165122">
    <property type="component" value="Unassembled WGS sequence"/>
</dbReference>
<dbReference type="AlphaFoldDB" id="A0A9W7FRU0"/>
<organism evidence="3 4">
    <name type="scientific">Triparma laevis f. longispina</name>
    <dbReference type="NCBI Taxonomy" id="1714387"/>
    <lineage>
        <taxon>Eukaryota</taxon>
        <taxon>Sar</taxon>
        <taxon>Stramenopiles</taxon>
        <taxon>Ochrophyta</taxon>
        <taxon>Bolidophyceae</taxon>
        <taxon>Parmales</taxon>
        <taxon>Triparmaceae</taxon>
        <taxon>Triparma</taxon>
    </lineage>
</organism>
<reference evidence="4" key="1">
    <citation type="journal article" date="2023" name="Commun. Biol.">
        <title>Genome analysis of Parmales, the sister group of diatoms, reveals the evolutionary specialization of diatoms from phago-mixotrophs to photoautotrophs.</title>
        <authorList>
            <person name="Ban H."/>
            <person name="Sato S."/>
            <person name="Yoshikawa S."/>
            <person name="Yamada K."/>
            <person name="Nakamura Y."/>
            <person name="Ichinomiya M."/>
            <person name="Sato N."/>
            <person name="Blanc-Mathieu R."/>
            <person name="Endo H."/>
            <person name="Kuwata A."/>
            <person name="Ogata H."/>
        </authorList>
    </citation>
    <scope>NUCLEOTIDE SEQUENCE [LARGE SCALE GENOMIC DNA]</scope>
    <source>
        <strain evidence="4">NIES 3700</strain>
    </source>
</reference>
<comment type="caution">
    <text evidence="3">The sequence shown here is derived from an EMBL/GenBank/DDBJ whole genome shotgun (WGS) entry which is preliminary data.</text>
</comment>
<feature type="compositionally biased region" description="Low complexity" evidence="2">
    <location>
        <begin position="167"/>
        <end position="177"/>
    </location>
</feature>
<keyword evidence="4" id="KW-1185">Reference proteome</keyword>
<proteinExistence type="inferred from homology"/>
<dbReference type="PANTHER" id="PTHR12979">
    <property type="entry name" value="CCR4-NOT TRANSCRIPTION COMPLEX SUBUNIT 10"/>
    <property type="match status" value="1"/>
</dbReference>
<dbReference type="InterPro" id="IPR039740">
    <property type="entry name" value="CNOT10"/>
</dbReference>
<evidence type="ECO:0000256" key="2">
    <source>
        <dbReference type="SAM" id="MobiDB-lite"/>
    </source>
</evidence>
<dbReference type="GO" id="GO:0017148">
    <property type="term" value="P:negative regulation of translation"/>
    <property type="evidence" value="ECO:0007669"/>
    <property type="project" value="TreeGrafter"/>
</dbReference>
<dbReference type="GO" id="GO:0030014">
    <property type="term" value="C:CCR4-NOT complex"/>
    <property type="evidence" value="ECO:0007669"/>
    <property type="project" value="InterPro"/>
</dbReference>
<dbReference type="Gene3D" id="1.25.40.10">
    <property type="entry name" value="Tetratricopeptide repeat domain"/>
    <property type="match status" value="1"/>
</dbReference>
<evidence type="ECO:0000313" key="4">
    <source>
        <dbReference type="Proteomes" id="UP001165122"/>
    </source>
</evidence>
<dbReference type="EMBL" id="BRXW01000275">
    <property type="protein sequence ID" value="GMI17069.1"/>
    <property type="molecule type" value="Genomic_DNA"/>
</dbReference>
<dbReference type="PANTHER" id="PTHR12979:SF5">
    <property type="entry name" value="CCR4-NOT TRANSCRIPTION COMPLEX SUBUNIT 10"/>
    <property type="match status" value="1"/>
</dbReference>
<feature type="region of interest" description="Disordered" evidence="2">
    <location>
        <begin position="167"/>
        <end position="191"/>
    </location>
</feature>
<dbReference type="OrthoDB" id="25157at2759"/>
<evidence type="ECO:0000313" key="3">
    <source>
        <dbReference type="EMBL" id="GMI17069.1"/>
    </source>
</evidence>
<protein>
    <recommendedName>
        <fullName evidence="5">CCR4-NOT transcription complex subunit 10</fullName>
    </recommendedName>
</protein>
<sequence length="557" mass="60267">MDLNSTPKPSVEAAIELLRSHGDYRGASEMLDAVLSNHDPASSEHTNACFLLLDVAVNTYRGQHIEVIVASSFFDDTSRVLELLERKGNTNEDFLFQLNLYKAKVLFLLEESGAGKRVVKSLNYKMTTDGEFESCPQNMTALYLKANYEHLRANTKRALKLTLDARSTSSSYSSPNSPSTPPPNTSPSPTEEAFDFASEALFYNNMGILHLNIDKPSAALHYLSKSLSILDENSAKLPAAGNGGIPTPVPEIFFNCGLTAFASGNFAEAYQCLSSAATTPTFASRPGLWAKIGEACLRIWEELKEQKVGGDDGVVVSDGKNLGISGNQFGLYFYLGGGGGGEWDRNAPFAAEHLQPGSVADVEEVKASPIPRAMHAYEKAVTLGAEAQDIQWLEGIVGLAYCHLEVGNYNNCVGRCKEALSGSVGIAPKREGDGTGFKGAVADMREKAQQYMLESSEMTRIRKGQALAPTPAGKPSLTSDAALANLSNDFLLAENAAGKAMAKGEKGAARNLIYALRKLGKVEEVEEVRNCEMRSDELRTQYLREYFDCARSFGLNA</sequence>
<dbReference type="InterPro" id="IPR011990">
    <property type="entry name" value="TPR-like_helical_dom_sf"/>
</dbReference>
<dbReference type="GO" id="GO:0006402">
    <property type="term" value="P:mRNA catabolic process"/>
    <property type="evidence" value="ECO:0007669"/>
    <property type="project" value="TreeGrafter"/>
</dbReference>
<evidence type="ECO:0008006" key="5">
    <source>
        <dbReference type="Google" id="ProtNLM"/>
    </source>
</evidence>
<comment type="similarity">
    <text evidence="1">Belongs to the CNOT10 family.</text>
</comment>
<dbReference type="SUPFAM" id="SSF48452">
    <property type="entry name" value="TPR-like"/>
    <property type="match status" value="1"/>
</dbReference>
<name>A0A9W7FRU0_9STRA</name>